<proteinExistence type="inferred from homology"/>
<dbReference type="PANTHER" id="PTHR32282">
    <property type="entry name" value="BINDING PROTEIN TRANSPEPTIDASE, PUTATIVE-RELATED"/>
    <property type="match status" value="1"/>
</dbReference>
<dbReference type="Gene3D" id="1.10.3810.10">
    <property type="entry name" value="Biosynthetic peptidoglycan transglycosylase-like"/>
    <property type="match status" value="1"/>
</dbReference>
<dbReference type="InterPro" id="IPR050396">
    <property type="entry name" value="Glycosyltr_51/Transpeptidase"/>
</dbReference>
<evidence type="ECO:0000313" key="29">
    <source>
        <dbReference type="EMBL" id="HIU28458.1"/>
    </source>
</evidence>
<accession>A0A9D1I772</accession>
<keyword evidence="16" id="KW-0735">Signal-anchor</keyword>
<dbReference type="PANTHER" id="PTHR32282:SF31">
    <property type="entry name" value="PEPTIDOGLYCAN GLYCOSYLTRANSFERASE"/>
    <property type="match status" value="1"/>
</dbReference>
<keyword evidence="14" id="KW-0378">Hydrolase</keyword>
<gene>
    <name evidence="29" type="ORF">IAD16_08775</name>
</gene>
<evidence type="ECO:0000256" key="2">
    <source>
        <dbReference type="ARBA" id="ARBA00004401"/>
    </source>
</evidence>
<dbReference type="GO" id="GO:0071555">
    <property type="term" value="P:cell wall organization"/>
    <property type="evidence" value="ECO:0007669"/>
    <property type="project" value="UniProtKB-KW"/>
</dbReference>
<dbReference type="GO" id="GO:0008360">
    <property type="term" value="P:regulation of cell shape"/>
    <property type="evidence" value="ECO:0007669"/>
    <property type="project" value="UniProtKB-KW"/>
</dbReference>
<dbReference type="GO" id="GO:0009252">
    <property type="term" value="P:peptidoglycan biosynthetic process"/>
    <property type="evidence" value="ECO:0007669"/>
    <property type="project" value="UniProtKB-KW"/>
</dbReference>
<feature type="domain" description="Glycosyl transferase family 51" evidence="28">
    <location>
        <begin position="43"/>
        <end position="213"/>
    </location>
</feature>
<keyword evidence="9" id="KW-0121">Carboxypeptidase</keyword>
<evidence type="ECO:0000259" key="28">
    <source>
        <dbReference type="Pfam" id="PF00912"/>
    </source>
</evidence>
<dbReference type="GO" id="GO:0006508">
    <property type="term" value="P:proteolysis"/>
    <property type="evidence" value="ECO:0007669"/>
    <property type="project" value="UniProtKB-KW"/>
</dbReference>
<dbReference type="GO" id="GO:0009002">
    <property type="term" value="F:serine-type D-Ala-D-Ala carboxypeptidase activity"/>
    <property type="evidence" value="ECO:0007669"/>
    <property type="project" value="UniProtKB-EC"/>
</dbReference>
<dbReference type="Proteomes" id="UP000824091">
    <property type="component" value="Unassembled WGS sequence"/>
</dbReference>
<evidence type="ECO:0000256" key="12">
    <source>
        <dbReference type="ARBA" id="ARBA00022679"/>
    </source>
</evidence>
<evidence type="ECO:0000256" key="22">
    <source>
        <dbReference type="ARBA" id="ARBA00023316"/>
    </source>
</evidence>
<evidence type="ECO:0000256" key="15">
    <source>
        <dbReference type="ARBA" id="ARBA00022960"/>
    </source>
</evidence>
<keyword evidence="11" id="KW-0328">Glycosyltransferase</keyword>
<dbReference type="GO" id="GO:0008955">
    <property type="term" value="F:peptidoglycan glycosyltransferase activity"/>
    <property type="evidence" value="ECO:0007669"/>
    <property type="project" value="UniProtKB-EC"/>
</dbReference>
<dbReference type="GO" id="GO:0046677">
    <property type="term" value="P:response to antibiotic"/>
    <property type="evidence" value="ECO:0007669"/>
    <property type="project" value="UniProtKB-KW"/>
</dbReference>
<comment type="similarity">
    <text evidence="5">In the N-terminal section; belongs to the glycosyltransferase 51 family.</text>
</comment>
<comment type="similarity">
    <text evidence="4">In the C-terminal section; belongs to the transpeptidase family.</text>
</comment>
<dbReference type="FunFam" id="1.10.3810.10:FF:000001">
    <property type="entry name" value="Penicillin-binding protein 1A"/>
    <property type="match status" value="1"/>
</dbReference>
<keyword evidence="18 27" id="KW-1133">Transmembrane helix</keyword>
<dbReference type="EMBL" id="DVMO01000135">
    <property type="protein sequence ID" value="HIU28458.1"/>
    <property type="molecule type" value="Genomic_DNA"/>
</dbReference>
<dbReference type="GO" id="GO:0030288">
    <property type="term" value="C:outer membrane-bounded periplasmic space"/>
    <property type="evidence" value="ECO:0007669"/>
    <property type="project" value="TreeGrafter"/>
</dbReference>
<dbReference type="EC" id="3.4.16.4" evidence="6"/>
<evidence type="ECO:0000256" key="1">
    <source>
        <dbReference type="ARBA" id="ARBA00002624"/>
    </source>
</evidence>
<keyword evidence="22" id="KW-0961">Cell wall biogenesis/degradation</keyword>
<keyword evidence="12" id="KW-0808">Transferase</keyword>
<evidence type="ECO:0000256" key="8">
    <source>
        <dbReference type="ARBA" id="ARBA00022475"/>
    </source>
</evidence>
<evidence type="ECO:0000256" key="20">
    <source>
        <dbReference type="ARBA" id="ARBA00023251"/>
    </source>
</evidence>
<dbReference type="AlphaFoldDB" id="A0A9D1I772"/>
<evidence type="ECO:0000256" key="26">
    <source>
        <dbReference type="ARBA" id="ARBA00060592"/>
    </source>
</evidence>
<evidence type="ECO:0000256" key="6">
    <source>
        <dbReference type="ARBA" id="ARBA00012448"/>
    </source>
</evidence>
<dbReference type="InterPro" id="IPR001264">
    <property type="entry name" value="Glyco_trans_51"/>
</dbReference>
<dbReference type="Pfam" id="PF00912">
    <property type="entry name" value="Transgly"/>
    <property type="match status" value="1"/>
</dbReference>
<evidence type="ECO:0000256" key="10">
    <source>
        <dbReference type="ARBA" id="ARBA00022670"/>
    </source>
</evidence>
<evidence type="ECO:0000256" key="11">
    <source>
        <dbReference type="ARBA" id="ARBA00022676"/>
    </source>
</evidence>
<dbReference type="InterPro" id="IPR036950">
    <property type="entry name" value="PBP_transglycosylase"/>
</dbReference>
<feature type="transmembrane region" description="Helical" evidence="27">
    <location>
        <begin position="7"/>
        <end position="24"/>
    </location>
</feature>
<evidence type="ECO:0000256" key="23">
    <source>
        <dbReference type="ARBA" id="ARBA00034000"/>
    </source>
</evidence>
<evidence type="ECO:0000256" key="17">
    <source>
        <dbReference type="ARBA" id="ARBA00022984"/>
    </source>
</evidence>
<keyword evidence="21" id="KW-0511">Multifunctional enzyme</keyword>
<evidence type="ECO:0000256" key="21">
    <source>
        <dbReference type="ARBA" id="ARBA00023268"/>
    </source>
</evidence>
<dbReference type="EC" id="2.4.99.28" evidence="24"/>
<dbReference type="GO" id="GO:0005886">
    <property type="term" value="C:plasma membrane"/>
    <property type="evidence" value="ECO:0007669"/>
    <property type="project" value="UniProtKB-SubCell"/>
</dbReference>
<sequence>MKLIKRLFILVLIIGAFFAGVTYYQGRQQYTDAVAQVPVEEKIQQIRSMENYTAYSQLPQTYVDAVIAAEDKRFRDHGGYDIISIGRAVWNNIKAGELREGGSTITQQLARIMYFQQDTKLSRKLAEIFVAGDIEEICDKDEILELYVNAIYFGSGYYGIYEASQGYFGKDPEELNDYECTMLAGIPNAPSVYSPDVNPDLAEQRRQQVIGCMIEEGYIEEGQIQ</sequence>
<comment type="catalytic activity">
    <reaction evidence="25">
        <text>[GlcNAc-(1-&gt;4)-Mur2Ac(oyl-L-Ala-gamma-D-Glu-L-Lys-D-Ala-D-Ala)](n)-di-trans,octa-cis-undecaprenyl diphosphate + beta-D-GlcNAc-(1-&gt;4)-Mur2Ac(oyl-L-Ala-gamma-D-Glu-L-Lys-D-Ala-D-Ala)-di-trans,octa-cis-undecaprenyl diphosphate = [GlcNAc-(1-&gt;4)-Mur2Ac(oyl-L-Ala-gamma-D-Glu-L-Lys-D-Ala-D-Ala)](n+1)-di-trans,octa-cis-undecaprenyl diphosphate + di-trans,octa-cis-undecaprenyl diphosphate + H(+)</text>
        <dbReference type="Rhea" id="RHEA:23708"/>
        <dbReference type="Rhea" id="RHEA-COMP:9602"/>
        <dbReference type="Rhea" id="RHEA-COMP:9603"/>
        <dbReference type="ChEBI" id="CHEBI:15378"/>
        <dbReference type="ChEBI" id="CHEBI:58405"/>
        <dbReference type="ChEBI" id="CHEBI:60033"/>
        <dbReference type="ChEBI" id="CHEBI:78435"/>
        <dbReference type="EC" id="2.4.99.28"/>
    </reaction>
</comment>
<dbReference type="InterPro" id="IPR023346">
    <property type="entry name" value="Lysozyme-like_dom_sf"/>
</dbReference>
<comment type="catalytic activity">
    <reaction evidence="23">
        <text>Preferential cleavage: (Ac)2-L-Lys-D-Ala-|-D-Ala. Also transpeptidation of peptidyl-alanyl moieties that are N-acyl substituents of D-alanine.</text>
        <dbReference type="EC" id="3.4.16.4"/>
    </reaction>
</comment>
<evidence type="ECO:0000256" key="3">
    <source>
        <dbReference type="ARBA" id="ARBA00004752"/>
    </source>
</evidence>
<name>A0A9D1I772_9FIRM</name>
<protein>
    <recommendedName>
        <fullName evidence="7">Penicillin-binding protein 1A</fullName>
        <ecNumber evidence="24">2.4.99.28</ecNumber>
        <ecNumber evidence="6">3.4.16.4</ecNumber>
    </recommendedName>
</protein>
<reference evidence="29" key="2">
    <citation type="journal article" date="2021" name="PeerJ">
        <title>Extensive microbial diversity within the chicken gut microbiome revealed by metagenomics and culture.</title>
        <authorList>
            <person name="Gilroy R."/>
            <person name="Ravi A."/>
            <person name="Getino M."/>
            <person name="Pursley I."/>
            <person name="Horton D.L."/>
            <person name="Alikhan N.F."/>
            <person name="Baker D."/>
            <person name="Gharbi K."/>
            <person name="Hall N."/>
            <person name="Watson M."/>
            <person name="Adriaenssens E.M."/>
            <person name="Foster-Nyarko E."/>
            <person name="Jarju S."/>
            <person name="Secka A."/>
            <person name="Antonio M."/>
            <person name="Oren A."/>
            <person name="Chaudhuri R.R."/>
            <person name="La Ragione R."/>
            <person name="Hildebrand F."/>
            <person name="Pallen M.J."/>
        </authorList>
    </citation>
    <scope>NUCLEOTIDE SEQUENCE</scope>
    <source>
        <strain evidence="29">11300</strain>
    </source>
</reference>
<keyword evidence="19 27" id="KW-0472">Membrane</keyword>
<evidence type="ECO:0000256" key="14">
    <source>
        <dbReference type="ARBA" id="ARBA00022801"/>
    </source>
</evidence>
<evidence type="ECO:0000256" key="18">
    <source>
        <dbReference type="ARBA" id="ARBA00022989"/>
    </source>
</evidence>
<keyword evidence="20" id="KW-0046">Antibiotic resistance</keyword>
<evidence type="ECO:0000256" key="16">
    <source>
        <dbReference type="ARBA" id="ARBA00022968"/>
    </source>
</evidence>
<evidence type="ECO:0000256" key="9">
    <source>
        <dbReference type="ARBA" id="ARBA00022645"/>
    </source>
</evidence>
<comment type="function">
    <text evidence="1">Cell wall formation. Synthesis of cross-linked peptidoglycan from the lipid intermediates. The enzyme has a penicillin-insensitive transglycosylase N-terminal domain (formation of linear glycan strands) and a penicillin-sensitive transpeptidase C-terminal domain (cross-linking of the peptide subunits).</text>
</comment>
<dbReference type="SUPFAM" id="SSF53955">
    <property type="entry name" value="Lysozyme-like"/>
    <property type="match status" value="1"/>
</dbReference>
<keyword evidence="17" id="KW-0573">Peptidoglycan synthesis</keyword>
<comment type="caution">
    <text evidence="29">The sequence shown here is derived from an EMBL/GenBank/DDBJ whole genome shotgun (WGS) entry which is preliminary data.</text>
</comment>
<keyword evidence="15" id="KW-0133">Cell shape</keyword>
<evidence type="ECO:0000256" key="24">
    <source>
        <dbReference type="ARBA" id="ARBA00044770"/>
    </source>
</evidence>
<keyword evidence="13 27" id="KW-0812">Transmembrane</keyword>
<evidence type="ECO:0000256" key="25">
    <source>
        <dbReference type="ARBA" id="ARBA00049902"/>
    </source>
</evidence>
<evidence type="ECO:0000256" key="7">
    <source>
        <dbReference type="ARBA" id="ARBA00018638"/>
    </source>
</evidence>
<evidence type="ECO:0000256" key="27">
    <source>
        <dbReference type="SAM" id="Phobius"/>
    </source>
</evidence>
<comment type="pathway">
    <text evidence="3">Cell wall biogenesis; peptidoglycan biosynthesis.</text>
</comment>
<keyword evidence="10" id="KW-0645">Protease</keyword>
<evidence type="ECO:0000313" key="30">
    <source>
        <dbReference type="Proteomes" id="UP000824091"/>
    </source>
</evidence>
<keyword evidence="8" id="KW-1003">Cell membrane</keyword>
<organism evidence="29 30">
    <name type="scientific">Candidatus Fimisoma avicola</name>
    <dbReference type="NCBI Taxonomy" id="2840826"/>
    <lineage>
        <taxon>Bacteria</taxon>
        <taxon>Bacillati</taxon>
        <taxon>Bacillota</taxon>
        <taxon>Clostridia</taxon>
        <taxon>Eubacteriales</taxon>
        <taxon>Candidatus Fimisoma</taxon>
    </lineage>
</organism>
<evidence type="ECO:0000256" key="13">
    <source>
        <dbReference type="ARBA" id="ARBA00022692"/>
    </source>
</evidence>
<comment type="pathway">
    <text evidence="26">Glycan biosynthesis.</text>
</comment>
<reference evidence="29" key="1">
    <citation type="submission" date="2020-10" db="EMBL/GenBank/DDBJ databases">
        <authorList>
            <person name="Gilroy R."/>
        </authorList>
    </citation>
    <scope>NUCLEOTIDE SEQUENCE</scope>
    <source>
        <strain evidence="29">11300</strain>
    </source>
</reference>
<evidence type="ECO:0000256" key="5">
    <source>
        <dbReference type="ARBA" id="ARBA00007739"/>
    </source>
</evidence>
<evidence type="ECO:0000256" key="19">
    <source>
        <dbReference type="ARBA" id="ARBA00023136"/>
    </source>
</evidence>
<comment type="subcellular location">
    <subcellularLocation>
        <location evidence="2">Cell membrane</location>
        <topology evidence="2">Single-pass type II membrane protein</topology>
    </subcellularLocation>
</comment>
<evidence type="ECO:0000256" key="4">
    <source>
        <dbReference type="ARBA" id="ARBA00007090"/>
    </source>
</evidence>